<evidence type="ECO:0000313" key="4">
    <source>
        <dbReference type="EMBL" id="GMN25619.1"/>
    </source>
</evidence>
<keyword evidence="5" id="KW-1185">Reference proteome</keyword>
<evidence type="ECO:0000313" key="3">
    <source>
        <dbReference type="EMBL" id="GMN25586.1"/>
    </source>
</evidence>
<dbReference type="Proteomes" id="UP001187192">
    <property type="component" value="Unassembled WGS sequence"/>
</dbReference>
<dbReference type="EMBL" id="BTGU01001568">
    <property type="protein sequence ID" value="GMN25586.1"/>
    <property type="molecule type" value="Genomic_DNA"/>
</dbReference>
<dbReference type="EMBL" id="BTGU01001566">
    <property type="protein sequence ID" value="GMN25533.1"/>
    <property type="molecule type" value="Genomic_DNA"/>
</dbReference>
<reference evidence="2" key="1">
    <citation type="submission" date="2023-07" db="EMBL/GenBank/DDBJ databases">
        <title>draft genome sequence of fig (Ficus carica).</title>
        <authorList>
            <person name="Takahashi T."/>
            <person name="Nishimura K."/>
        </authorList>
    </citation>
    <scope>NUCLEOTIDE SEQUENCE</scope>
</reference>
<dbReference type="EMBL" id="BTGU01001567">
    <property type="protein sequence ID" value="GMN25554.1"/>
    <property type="molecule type" value="Genomic_DNA"/>
</dbReference>
<accession>A0AA88D357</accession>
<sequence>MDSLQVIMQFEEQLSFTSSCKAITSNKLLVRNTQAESQFSSMSHQSTLTSWLTRQTSISCPSGICSPFEMILQPILINLHLLINHIDSLHNESITLQPNQLQAQRHHKSGVNLNNFPSLSLLIDLISTQILNDNRSNRVNINRFGYLLTTTQYQAKWSEYRHPRDHDCFKFSTISQSDSMTKLSNDRLDLTSDHQQQKPLKTTVRDFTEYRLQTRTIDRVDKRLDKTLL</sequence>
<proteinExistence type="predicted"/>
<name>A0AA88D357_FICCA</name>
<dbReference type="AlphaFoldDB" id="A0AA88D357"/>
<dbReference type="EMBL" id="BTGU01001569">
    <property type="protein sequence ID" value="GMN25619.1"/>
    <property type="molecule type" value="Genomic_DNA"/>
</dbReference>
<evidence type="ECO:0000313" key="2">
    <source>
        <dbReference type="EMBL" id="GMN25554.1"/>
    </source>
</evidence>
<comment type="caution">
    <text evidence="2">The sequence shown here is derived from an EMBL/GenBank/DDBJ whole genome shotgun (WGS) entry which is preliminary data.</text>
</comment>
<protein>
    <submittedName>
        <fullName evidence="2">Uncharacterized protein</fullName>
    </submittedName>
</protein>
<evidence type="ECO:0000313" key="1">
    <source>
        <dbReference type="EMBL" id="GMN25533.1"/>
    </source>
</evidence>
<evidence type="ECO:0000313" key="5">
    <source>
        <dbReference type="Proteomes" id="UP001187192"/>
    </source>
</evidence>
<organism evidence="2 5">
    <name type="scientific">Ficus carica</name>
    <name type="common">Common fig</name>
    <dbReference type="NCBI Taxonomy" id="3494"/>
    <lineage>
        <taxon>Eukaryota</taxon>
        <taxon>Viridiplantae</taxon>
        <taxon>Streptophyta</taxon>
        <taxon>Embryophyta</taxon>
        <taxon>Tracheophyta</taxon>
        <taxon>Spermatophyta</taxon>
        <taxon>Magnoliopsida</taxon>
        <taxon>eudicotyledons</taxon>
        <taxon>Gunneridae</taxon>
        <taxon>Pentapetalae</taxon>
        <taxon>rosids</taxon>
        <taxon>fabids</taxon>
        <taxon>Rosales</taxon>
        <taxon>Moraceae</taxon>
        <taxon>Ficeae</taxon>
        <taxon>Ficus</taxon>
    </lineage>
</organism>
<gene>
    <name evidence="1" type="ORF">TIFTF001_040722</name>
    <name evidence="2" type="ORF">TIFTF001_040732</name>
    <name evidence="3" type="ORF">TIFTF001_040739</name>
    <name evidence="4" type="ORF">TIFTF001_040743</name>
</gene>